<sequence>MDQIEERLAEEVRKYDHLYKDTQMACNSWKDTSANVGLQVAEEHRHVPHNAATLPRPPTLSDAVESHCQQSARGQGAWRQDLLLWRKRSDLRSHIKPRLTLGSHRTRKQRQSVA</sequence>
<evidence type="ECO:0000313" key="3">
    <source>
        <dbReference type="Proteomes" id="UP001153269"/>
    </source>
</evidence>
<reference evidence="2" key="1">
    <citation type="submission" date="2020-03" db="EMBL/GenBank/DDBJ databases">
        <authorList>
            <person name="Weist P."/>
        </authorList>
    </citation>
    <scope>NUCLEOTIDE SEQUENCE</scope>
</reference>
<proteinExistence type="predicted"/>
<keyword evidence="3" id="KW-1185">Reference proteome</keyword>
<feature type="compositionally biased region" description="Basic residues" evidence="1">
    <location>
        <begin position="104"/>
        <end position="114"/>
    </location>
</feature>
<comment type="caution">
    <text evidence="2">The sequence shown here is derived from an EMBL/GenBank/DDBJ whole genome shotgun (WGS) entry which is preliminary data.</text>
</comment>
<dbReference type="EMBL" id="CADEAL010000116">
    <property type="protein sequence ID" value="CAB1414664.1"/>
    <property type="molecule type" value="Genomic_DNA"/>
</dbReference>
<evidence type="ECO:0000256" key="1">
    <source>
        <dbReference type="SAM" id="MobiDB-lite"/>
    </source>
</evidence>
<feature type="region of interest" description="Disordered" evidence="1">
    <location>
        <begin position="95"/>
        <end position="114"/>
    </location>
</feature>
<gene>
    <name evidence="2" type="ORF">PLEPLA_LOCUS2373</name>
</gene>
<organism evidence="2 3">
    <name type="scientific">Pleuronectes platessa</name>
    <name type="common">European plaice</name>
    <dbReference type="NCBI Taxonomy" id="8262"/>
    <lineage>
        <taxon>Eukaryota</taxon>
        <taxon>Metazoa</taxon>
        <taxon>Chordata</taxon>
        <taxon>Craniata</taxon>
        <taxon>Vertebrata</taxon>
        <taxon>Euteleostomi</taxon>
        <taxon>Actinopterygii</taxon>
        <taxon>Neopterygii</taxon>
        <taxon>Teleostei</taxon>
        <taxon>Neoteleostei</taxon>
        <taxon>Acanthomorphata</taxon>
        <taxon>Carangaria</taxon>
        <taxon>Pleuronectiformes</taxon>
        <taxon>Pleuronectoidei</taxon>
        <taxon>Pleuronectidae</taxon>
        <taxon>Pleuronectes</taxon>
    </lineage>
</organism>
<dbReference type="Proteomes" id="UP001153269">
    <property type="component" value="Unassembled WGS sequence"/>
</dbReference>
<name>A0A9N7Y7Z5_PLEPL</name>
<evidence type="ECO:0000313" key="2">
    <source>
        <dbReference type="EMBL" id="CAB1414664.1"/>
    </source>
</evidence>
<dbReference type="AlphaFoldDB" id="A0A9N7Y7Z5"/>
<protein>
    <submittedName>
        <fullName evidence="2">Uncharacterized protein</fullName>
    </submittedName>
</protein>
<accession>A0A9N7Y7Z5</accession>